<dbReference type="STRING" id="31246.A0A183Q7W3"/>
<keyword evidence="2" id="KW-1185">Reference proteome</keyword>
<feature type="non-terminal residue" evidence="1">
    <location>
        <position position="101"/>
    </location>
</feature>
<reference evidence="1 2" key="1">
    <citation type="submission" date="2018-11" db="EMBL/GenBank/DDBJ databases">
        <authorList>
            <consortium name="Pathogen Informatics"/>
        </authorList>
    </citation>
    <scope>NUCLEOTIDE SEQUENCE [LARGE SCALE GENOMIC DNA]</scope>
    <source>
        <strain>Denwood</strain>
        <strain evidence="2">Zambia</strain>
    </source>
</reference>
<proteinExistence type="predicted"/>
<sequence length="101" mass="11350">MVDMLQLKVMYNALKISFDTCNLQSCFAYFEFTTSSLRLRTLPSRRHVAKEFLDESVLATMSRSRTPLNNKIGVNQIIQVHSEAVMTTAHTLPSGALVSLN</sequence>
<evidence type="ECO:0000313" key="1">
    <source>
        <dbReference type="EMBL" id="VDP88122.1"/>
    </source>
</evidence>
<evidence type="ECO:0000313" key="2">
    <source>
        <dbReference type="Proteomes" id="UP000269396"/>
    </source>
</evidence>
<organism evidence="1 2">
    <name type="scientific">Schistosoma mattheei</name>
    <dbReference type="NCBI Taxonomy" id="31246"/>
    <lineage>
        <taxon>Eukaryota</taxon>
        <taxon>Metazoa</taxon>
        <taxon>Spiralia</taxon>
        <taxon>Lophotrochozoa</taxon>
        <taxon>Platyhelminthes</taxon>
        <taxon>Trematoda</taxon>
        <taxon>Digenea</taxon>
        <taxon>Strigeidida</taxon>
        <taxon>Schistosomatoidea</taxon>
        <taxon>Schistosomatidae</taxon>
        <taxon>Schistosoma</taxon>
    </lineage>
</organism>
<dbReference type="EMBL" id="UZAL01053357">
    <property type="protein sequence ID" value="VDP88122.1"/>
    <property type="molecule type" value="Genomic_DNA"/>
</dbReference>
<accession>A0A183Q7W3</accession>
<dbReference type="Proteomes" id="UP000269396">
    <property type="component" value="Unassembled WGS sequence"/>
</dbReference>
<gene>
    <name evidence="1" type="ORF">SMTD_LOCUS22699</name>
</gene>
<dbReference type="AlphaFoldDB" id="A0A183Q7W3"/>
<name>A0A183Q7W3_9TREM</name>
<protein>
    <submittedName>
        <fullName evidence="1">Uncharacterized protein</fullName>
    </submittedName>
</protein>